<dbReference type="KEGG" id="talb:FTW19_22825"/>
<dbReference type="GO" id="GO:0003677">
    <property type="term" value="F:DNA binding"/>
    <property type="evidence" value="ECO:0007669"/>
    <property type="project" value="UniProtKB-KW"/>
</dbReference>
<dbReference type="RefSeq" id="WP_147649882.1">
    <property type="nucleotide sequence ID" value="NZ_CP042806.1"/>
</dbReference>
<dbReference type="InterPro" id="IPR051446">
    <property type="entry name" value="HTH_trans_reg/aminotransferase"/>
</dbReference>
<dbReference type="EMBL" id="CP042806">
    <property type="protein sequence ID" value="QEE30570.1"/>
    <property type="molecule type" value="Genomic_DNA"/>
</dbReference>
<dbReference type="OrthoDB" id="9802328at2"/>
<sequence>MPKRETFQDLVLEPRKDGQEMWRWLYTELRSAIIDGRLKSGARLPSTRNLAAQYGFARGTVVAAFQQLQAEGFVSSEVSAGTFVLPAPGWELPSPAKQRSSRQAISRATIAKRTQSLLKTTFLQPASHSVGKAFRGYEPAIDLFPVEQWARIAARVYRKAPRSLYGQGDAGGYPPLRRAIAEYVGRSRGVRCSAEQIIVTSGAQQALDLLARVLLDPGDQVWMEDPGYPGASQAFQSAGASVIPIPVDGDGMDVARAIKSSPAARVVYVTPANQFPLGVVLSAERRVELLSWAARAGAWIIEDEYDAEYRYSGKPIASLHSLDRSGSVIYVGTFTKMLFNALRIGFIVVPERFVEAFRIARSFMDRHAPTLDQAVLTEFINEGHFGRHVRKMRQVYSDRSQLLAEEANRRLAGVLDVEHAQSGMCTVAWIKTRVTEMVLKRRAEQLGLEVSPISSFVIKYEQKPALFLGFAGCNENEIKRGVSVLEAILSR</sequence>
<protein>
    <submittedName>
        <fullName evidence="7">PLP-dependent aminotransferase family protein</fullName>
    </submittedName>
</protein>
<dbReference type="InterPro" id="IPR036390">
    <property type="entry name" value="WH_DNA-bd_sf"/>
</dbReference>
<dbReference type="PANTHER" id="PTHR46577:SF1">
    <property type="entry name" value="HTH-TYPE TRANSCRIPTIONAL REGULATORY PROTEIN GABR"/>
    <property type="match status" value="1"/>
</dbReference>
<dbReference type="GO" id="GO:0003700">
    <property type="term" value="F:DNA-binding transcription factor activity"/>
    <property type="evidence" value="ECO:0007669"/>
    <property type="project" value="InterPro"/>
</dbReference>
<dbReference type="CDD" id="cd00609">
    <property type="entry name" value="AAT_like"/>
    <property type="match status" value="1"/>
</dbReference>
<gene>
    <name evidence="7" type="ORF">FTW19_22825</name>
</gene>
<reference evidence="7 8" key="1">
    <citation type="submission" date="2019-08" db="EMBL/GenBank/DDBJ databases">
        <title>Complete genome sequence of Terriglobus albidus strain ORNL.</title>
        <authorList>
            <person name="Podar M."/>
        </authorList>
    </citation>
    <scope>NUCLEOTIDE SEQUENCE [LARGE SCALE GENOMIC DNA]</scope>
    <source>
        <strain evidence="7 8">ORNL</strain>
    </source>
</reference>
<feature type="domain" description="HTH gntR-type" evidence="6">
    <location>
        <begin position="19"/>
        <end position="87"/>
    </location>
</feature>
<proteinExistence type="inferred from homology"/>
<accession>A0A5B9EI95</accession>
<dbReference type="PANTHER" id="PTHR46577">
    <property type="entry name" value="HTH-TYPE TRANSCRIPTIONAL REGULATORY PROTEIN GABR"/>
    <property type="match status" value="1"/>
</dbReference>
<keyword evidence="2" id="KW-0663">Pyridoxal phosphate</keyword>
<dbReference type="Pfam" id="PF00155">
    <property type="entry name" value="Aminotran_1_2"/>
    <property type="match status" value="1"/>
</dbReference>
<dbReference type="Gene3D" id="1.10.10.10">
    <property type="entry name" value="Winged helix-like DNA-binding domain superfamily/Winged helix DNA-binding domain"/>
    <property type="match status" value="1"/>
</dbReference>
<keyword evidence="7" id="KW-0808">Transferase</keyword>
<dbReference type="InterPro" id="IPR015424">
    <property type="entry name" value="PyrdxlP-dep_Trfase"/>
</dbReference>
<dbReference type="InterPro" id="IPR015421">
    <property type="entry name" value="PyrdxlP-dep_Trfase_major"/>
</dbReference>
<evidence type="ECO:0000256" key="4">
    <source>
        <dbReference type="ARBA" id="ARBA00023125"/>
    </source>
</evidence>
<keyword evidence="7" id="KW-0032">Aminotransferase</keyword>
<dbReference type="AlphaFoldDB" id="A0A5B9EI95"/>
<evidence type="ECO:0000256" key="1">
    <source>
        <dbReference type="ARBA" id="ARBA00005384"/>
    </source>
</evidence>
<dbReference type="Pfam" id="PF00392">
    <property type="entry name" value="GntR"/>
    <property type="match status" value="1"/>
</dbReference>
<keyword evidence="8" id="KW-1185">Reference proteome</keyword>
<dbReference type="GO" id="GO:0008483">
    <property type="term" value="F:transaminase activity"/>
    <property type="evidence" value="ECO:0007669"/>
    <property type="project" value="UniProtKB-KW"/>
</dbReference>
<dbReference type="SMART" id="SM00345">
    <property type="entry name" value="HTH_GNTR"/>
    <property type="match status" value="1"/>
</dbReference>
<evidence type="ECO:0000256" key="3">
    <source>
        <dbReference type="ARBA" id="ARBA00023015"/>
    </source>
</evidence>
<keyword evidence="5" id="KW-0804">Transcription</keyword>
<keyword evidence="3" id="KW-0805">Transcription regulation</keyword>
<dbReference type="GO" id="GO:0030170">
    <property type="term" value="F:pyridoxal phosphate binding"/>
    <property type="evidence" value="ECO:0007669"/>
    <property type="project" value="InterPro"/>
</dbReference>
<evidence type="ECO:0000256" key="5">
    <source>
        <dbReference type="ARBA" id="ARBA00023163"/>
    </source>
</evidence>
<name>A0A5B9EI95_9BACT</name>
<dbReference type="CDD" id="cd07377">
    <property type="entry name" value="WHTH_GntR"/>
    <property type="match status" value="1"/>
</dbReference>
<comment type="similarity">
    <text evidence="1">In the C-terminal section; belongs to the class-I pyridoxal-phosphate-dependent aminotransferase family.</text>
</comment>
<evidence type="ECO:0000259" key="6">
    <source>
        <dbReference type="PROSITE" id="PS50949"/>
    </source>
</evidence>
<dbReference type="InterPro" id="IPR000524">
    <property type="entry name" value="Tscrpt_reg_HTH_GntR"/>
</dbReference>
<organism evidence="7 8">
    <name type="scientific">Terriglobus albidus</name>
    <dbReference type="NCBI Taxonomy" id="1592106"/>
    <lineage>
        <taxon>Bacteria</taxon>
        <taxon>Pseudomonadati</taxon>
        <taxon>Acidobacteriota</taxon>
        <taxon>Terriglobia</taxon>
        <taxon>Terriglobales</taxon>
        <taxon>Acidobacteriaceae</taxon>
        <taxon>Terriglobus</taxon>
    </lineage>
</organism>
<dbReference type="Proteomes" id="UP000321820">
    <property type="component" value="Chromosome"/>
</dbReference>
<evidence type="ECO:0000313" key="7">
    <source>
        <dbReference type="EMBL" id="QEE30570.1"/>
    </source>
</evidence>
<dbReference type="PRINTS" id="PR00035">
    <property type="entry name" value="HTHGNTR"/>
</dbReference>
<dbReference type="SUPFAM" id="SSF46785">
    <property type="entry name" value="Winged helix' DNA-binding domain"/>
    <property type="match status" value="1"/>
</dbReference>
<evidence type="ECO:0000313" key="8">
    <source>
        <dbReference type="Proteomes" id="UP000321820"/>
    </source>
</evidence>
<keyword evidence="4" id="KW-0238">DNA-binding</keyword>
<dbReference type="Gene3D" id="3.40.640.10">
    <property type="entry name" value="Type I PLP-dependent aspartate aminotransferase-like (Major domain)"/>
    <property type="match status" value="1"/>
</dbReference>
<dbReference type="InterPro" id="IPR004839">
    <property type="entry name" value="Aminotransferase_I/II_large"/>
</dbReference>
<dbReference type="SUPFAM" id="SSF53383">
    <property type="entry name" value="PLP-dependent transferases"/>
    <property type="match status" value="1"/>
</dbReference>
<evidence type="ECO:0000256" key="2">
    <source>
        <dbReference type="ARBA" id="ARBA00022898"/>
    </source>
</evidence>
<dbReference type="InterPro" id="IPR036388">
    <property type="entry name" value="WH-like_DNA-bd_sf"/>
</dbReference>
<dbReference type="PROSITE" id="PS50949">
    <property type="entry name" value="HTH_GNTR"/>
    <property type="match status" value="1"/>
</dbReference>